<dbReference type="PANTHER" id="PTHR30349">
    <property type="entry name" value="PHAGE INTEGRASE-RELATED"/>
    <property type="match status" value="1"/>
</dbReference>
<keyword evidence="3" id="KW-0233">DNA recombination</keyword>
<evidence type="ECO:0000256" key="3">
    <source>
        <dbReference type="ARBA" id="ARBA00023172"/>
    </source>
</evidence>
<dbReference type="InterPro" id="IPR011010">
    <property type="entry name" value="DNA_brk_join_enz"/>
</dbReference>
<accession>A0A4D4JB46</accession>
<dbReference type="InterPro" id="IPR002104">
    <property type="entry name" value="Integrase_catalytic"/>
</dbReference>
<dbReference type="GO" id="GO:0003677">
    <property type="term" value="F:DNA binding"/>
    <property type="evidence" value="ECO:0007669"/>
    <property type="project" value="UniProtKB-KW"/>
</dbReference>
<organism evidence="6 7">
    <name type="scientific">Gandjariella thermophila</name>
    <dbReference type="NCBI Taxonomy" id="1931992"/>
    <lineage>
        <taxon>Bacteria</taxon>
        <taxon>Bacillati</taxon>
        <taxon>Actinomycetota</taxon>
        <taxon>Actinomycetes</taxon>
        <taxon>Pseudonocardiales</taxon>
        <taxon>Pseudonocardiaceae</taxon>
        <taxon>Gandjariella</taxon>
    </lineage>
</organism>
<dbReference type="PROSITE" id="PS51898">
    <property type="entry name" value="TYR_RECOMBINASE"/>
    <property type="match status" value="1"/>
</dbReference>
<dbReference type="EMBL" id="BJFL01000086">
    <property type="protein sequence ID" value="GDY34045.1"/>
    <property type="molecule type" value="Genomic_DNA"/>
</dbReference>
<dbReference type="Gene3D" id="1.10.150.130">
    <property type="match status" value="1"/>
</dbReference>
<dbReference type="SUPFAM" id="SSF56349">
    <property type="entry name" value="DNA breaking-rejoining enzymes"/>
    <property type="match status" value="1"/>
</dbReference>
<proteinExistence type="predicted"/>
<dbReference type="CDD" id="cd00397">
    <property type="entry name" value="DNA_BRE_C"/>
    <property type="match status" value="1"/>
</dbReference>
<keyword evidence="7" id="KW-1185">Reference proteome</keyword>
<keyword evidence="2" id="KW-0238">DNA-binding</keyword>
<dbReference type="GO" id="GO:0006310">
    <property type="term" value="P:DNA recombination"/>
    <property type="evidence" value="ECO:0007669"/>
    <property type="project" value="UniProtKB-KW"/>
</dbReference>
<evidence type="ECO:0000256" key="4">
    <source>
        <dbReference type="SAM" id="MobiDB-lite"/>
    </source>
</evidence>
<comment type="caution">
    <text evidence="6">The sequence shown here is derived from an EMBL/GenBank/DDBJ whole genome shotgun (WGS) entry which is preliminary data.</text>
</comment>
<dbReference type="Gene3D" id="1.10.443.10">
    <property type="entry name" value="Intergrase catalytic core"/>
    <property type="match status" value="1"/>
</dbReference>
<protein>
    <submittedName>
        <fullName evidence="6">Integrase</fullName>
    </submittedName>
</protein>
<evidence type="ECO:0000256" key="1">
    <source>
        <dbReference type="ARBA" id="ARBA00022908"/>
    </source>
</evidence>
<keyword evidence="1" id="KW-0229">DNA integration</keyword>
<dbReference type="InterPro" id="IPR050090">
    <property type="entry name" value="Tyrosine_recombinase_XerCD"/>
</dbReference>
<evidence type="ECO:0000259" key="5">
    <source>
        <dbReference type="PROSITE" id="PS51898"/>
    </source>
</evidence>
<sequence>MVVPQVGALVATDTCEEPYRLLDPSGTVVEPVAGFLLDLQAAGRSVATLRSYGMDLLRWFRFLWAVGVAWDRASRIEARDFSRWLQLAGKPARVHWRRRGQSGTGIEDRTSMAPLPVTVNQVTGKPLPGKKYAATTIAHSETVLRAFYDFQAEMSAGPVINPFPLARARRAGRANAHHNPMEPFRNERTGLYRPRVPRRIPRSIPDEVFNELFARLPSHRDRALVAFFVSTGARAAELLGVTQDGVDPGMQVISVVRKGSRAVQQLPASPDAFVWLRLYQVELEGRVPRGRGRPLWWTLRRPHRPLTYHALHRMFERVNDTLGANWTLHDLRHTAAYRMAEDPALPLTDVQHVLGHAHLTTTQIYLTPRQDDVIRRVLAHHAGQTARRAAQVEPTPAPGYRPETLDVLFGRRP</sequence>
<dbReference type="InterPro" id="IPR013762">
    <property type="entry name" value="Integrase-like_cat_sf"/>
</dbReference>
<dbReference type="InterPro" id="IPR010998">
    <property type="entry name" value="Integrase_recombinase_N"/>
</dbReference>
<evidence type="ECO:0000313" key="7">
    <source>
        <dbReference type="Proteomes" id="UP000298860"/>
    </source>
</evidence>
<evidence type="ECO:0000256" key="2">
    <source>
        <dbReference type="ARBA" id="ARBA00023125"/>
    </source>
</evidence>
<dbReference type="Proteomes" id="UP000298860">
    <property type="component" value="Unassembled WGS sequence"/>
</dbReference>
<gene>
    <name evidence="6" type="ORF">GTS_56780</name>
</gene>
<dbReference type="GO" id="GO:0015074">
    <property type="term" value="P:DNA integration"/>
    <property type="evidence" value="ECO:0007669"/>
    <property type="project" value="UniProtKB-KW"/>
</dbReference>
<dbReference type="AlphaFoldDB" id="A0A4D4JB46"/>
<dbReference type="PANTHER" id="PTHR30349:SF81">
    <property type="entry name" value="TYROSINE RECOMBINASE XERC"/>
    <property type="match status" value="1"/>
</dbReference>
<reference evidence="7" key="1">
    <citation type="submission" date="2019-04" db="EMBL/GenBank/DDBJ databases">
        <title>Draft genome sequence of Pseudonocardiaceae bacterium SL3-2-4.</title>
        <authorList>
            <person name="Ningsih F."/>
            <person name="Yokota A."/>
            <person name="Sakai Y."/>
            <person name="Nanatani K."/>
            <person name="Yabe S."/>
            <person name="Oetari A."/>
            <person name="Sjamsuridzal W."/>
        </authorList>
    </citation>
    <scope>NUCLEOTIDE SEQUENCE [LARGE SCALE GENOMIC DNA]</scope>
    <source>
        <strain evidence="7">SL3-2-4</strain>
    </source>
</reference>
<dbReference type="Pfam" id="PF02899">
    <property type="entry name" value="Phage_int_SAM_1"/>
    <property type="match status" value="1"/>
</dbReference>
<feature type="domain" description="Tyr recombinase" evidence="5">
    <location>
        <begin position="199"/>
        <end position="379"/>
    </location>
</feature>
<dbReference type="InterPro" id="IPR004107">
    <property type="entry name" value="Integrase_SAM-like_N"/>
</dbReference>
<feature type="region of interest" description="Disordered" evidence="4">
    <location>
        <begin position="385"/>
        <end position="405"/>
    </location>
</feature>
<dbReference type="Pfam" id="PF00589">
    <property type="entry name" value="Phage_integrase"/>
    <property type="match status" value="1"/>
</dbReference>
<name>A0A4D4JB46_9PSEU</name>
<evidence type="ECO:0000313" key="6">
    <source>
        <dbReference type="EMBL" id="GDY34045.1"/>
    </source>
</evidence>